<reference evidence="2 4" key="1">
    <citation type="submission" date="2015-11" db="EMBL/GenBank/DDBJ databases">
        <title>Genomic analysis of 38 Legionella species identifies large and diverse effector repertoires.</title>
        <authorList>
            <person name="Burstein D."/>
            <person name="Amaro F."/>
            <person name="Zusman T."/>
            <person name="Lifshitz Z."/>
            <person name="Cohen O."/>
            <person name="Gilbert J.A."/>
            <person name="Pupko T."/>
            <person name="Shuman H.A."/>
            <person name="Segal G."/>
        </authorList>
    </citation>
    <scope>NUCLEOTIDE SEQUENCE [LARGE SCALE GENOMIC DNA]</scope>
    <source>
        <strain evidence="2 4">Lyon 8420412</strain>
    </source>
</reference>
<dbReference type="STRING" id="45066.Lgra_1883"/>
<keyword evidence="1" id="KW-1133">Transmembrane helix</keyword>
<gene>
    <name evidence="2" type="ORF">Lgra_1883</name>
    <name evidence="3" type="ORF">NCTC12388_02635</name>
</gene>
<evidence type="ECO:0000313" key="4">
    <source>
        <dbReference type="Proteomes" id="UP000054691"/>
    </source>
</evidence>
<proteinExistence type="predicted"/>
<name>A0A378JFX5_9GAMM</name>
<feature type="transmembrane region" description="Helical" evidence="1">
    <location>
        <begin position="199"/>
        <end position="220"/>
    </location>
</feature>
<evidence type="ECO:0000256" key="1">
    <source>
        <dbReference type="SAM" id="Phobius"/>
    </source>
</evidence>
<dbReference type="OrthoDB" id="5651293at2"/>
<dbReference type="EMBL" id="LNYE01000022">
    <property type="protein sequence ID" value="KTD10917.1"/>
    <property type="molecule type" value="Genomic_DNA"/>
</dbReference>
<feature type="transmembrane region" description="Helical" evidence="1">
    <location>
        <begin position="274"/>
        <end position="296"/>
    </location>
</feature>
<evidence type="ECO:0000313" key="2">
    <source>
        <dbReference type="EMBL" id="KTD10917.1"/>
    </source>
</evidence>
<keyword evidence="1" id="KW-0472">Membrane</keyword>
<reference evidence="3 5" key="2">
    <citation type="submission" date="2018-06" db="EMBL/GenBank/DDBJ databases">
        <authorList>
            <consortium name="Pathogen Informatics"/>
            <person name="Doyle S."/>
        </authorList>
    </citation>
    <scope>NUCLEOTIDE SEQUENCE [LARGE SCALE GENOMIC DNA]</scope>
    <source>
        <strain evidence="3 5">NCTC12388</strain>
    </source>
</reference>
<evidence type="ECO:0000313" key="5">
    <source>
        <dbReference type="Proteomes" id="UP000254476"/>
    </source>
</evidence>
<dbReference type="Proteomes" id="UP000054691">
    <property type="component" value="Unassembled WGS sequence"/>
</dbReference>
<dbReference type="EMBL" id="UGOB01000001">
    <property type="protein sequence ID" value="STX45891.1"/>
    <property type="molecule type" value="Genomic_DNA"/>
</dbReference>
<accession>A0A378JFX5</accession>
<feature type="transmembrane region" description="Helical" evidence="1">
    <location>
        <begin position="350"/>
        <end position="376"/>
    </location>
</feature>
<keyword evidence="4" id="KW-1185">Reference proteome</keyword>
<dbReference type="RefSeq" id="WP_058499005.1">
    <property type="nucleotide sequence ID" value="NZ_CAAAHW010000014.1"/>
</dbReference>
<feature type="transmembrane region" description="Helical" evidence="1">
    <location>
        <begin position="441"/>
        <end position="465"/>
    </location>
</feature>
<feature type="transmembrane region" description="Helical" evidence="1">
    <location>
        <begin position="59"/>
        <end position="76"/>
    </location>
</feature>
<dbReference type="AlphaFoldDB" id="A0A378JFX5"/>
<dbReference type="Proteomes" id="UP000254476">
    <property type="component" value="Unassembled WGS sequence"/>
</dbReference>
<sequence length="513" mass="59018">MRKSQISLIKHAFFNNSYKKSNFSFKEDEFSLEQLRKEFFLLYQVVLSNKSYWLKDNEAVFYLLFLCDVLILYYQNDYVSSDLQKLKQLRKEIEALFAEDLVKKEKIRDQFPDFLLNELRINVQNFLSIFMSISELRKCVGNLNTNRSRFTYGRGLAKYLIIYLQKSSVADLVQEVNQILGNPYSFNEGMDFLNKSSEVITNLGIALYAFRFILNLILMIKHVIQAALREELLVNKVLQQEMAKRGFVMASDLVWATVGLLTTYTNFFHIAQSFVSPIVVTFLIFDSLLLLTQWVFEANQHSERLQELQAQQKDATSFEYAVIQRQIDVLNDEWEAQCSYFAINILAANIIATSFAISMLCTGPLALAGLAFFSLLGNALYNASEEYKNYQKAKRTVQRELVNGALLNDEHHQQLISVLNKECAQSYQQFWKTVAFNVGGMAFIITAAAASWPIAIGLTLAYMTYCINGAYQKQRLNNEKTPHDVYRLLNSEDTISLCSDPFEEVTSSHTLQN</sequence>
<organism evidence="3 5">
    <name type="scientific">Legionella gratiana</name>
    <dbReference type="NCBI Taxonomy" id="45066"/>
    <lineage>
        <taxon>Bacteria</taxon>
        <taxon>Pseudomonadati</taxon>
        <taxon>Pseudomonadota</taxon>
        <taxon>Gammaproteobacteria</taxon>
        <taxon>Legionellales</taxon>
        <taxon>Legionellaceae</taxon>
        <taxon>Legionella</taxon>
    </lineage>
</organism>
<evidence type="ECO:0000313" key="3">
    <source>
        <dbReference type="EMBL" id="STX45891.1"/>
    </source>
</evidence>
<keyword evidence="1" id="KW-0812">Transmembrane</keyword>
<protein>
    <submittedName>
        <fullName evidence="3">Coiled-coil protein</fullName>
    </submittedName>
</protein>
<feature type="transmembrane region" description="Helical" evidence="1">
    <location>
        <begin position="246"/>
        <end position="268"/>
    </location>
</feature>